<name>A0A183IIQ5_9BILA</name>
<sequence>MVIESWAGVGTMTHIDSRFRFRFRWAMLCLAWFRSVQFGLKDEGHFTEPCELVCRSSGHFPNTTYSFRAIYRSKINSTAEPPLNWCSIDTSTTIATRTRTTTAQHQHQAAILALVSLGNS</sequence>
<reference evidence="3" key="1">
    <citation type="submission" date="2016-06" db="UniProtKB">
        <authorList>
            <consortium name="WormBaseParasite"/>
        </authorList>
    </citation>
    <scope>IDENTIFICATION</scope>
</reference>
<evidence type="ECO:0000313" key="3">
    <source>
        <dbReference type="WBParaSite" id="SBAD_0000365901-mRNA-1"/>
    </source>
</evidence>
<dbReference type="AlphaFoldDB" id="A0A183IIQ5"/>
<evidence type="ECO:0000313" key="2">
    <source>
        <dbReference type="Proteomes" id="UP000270296"/>
    </source>
</evidence>
<dbReference type="EMBL" id="UZAM01007782">
    <property type="protein sequence ID" value="VDP01361.1"/>
    <property type="molecule type" value="Genomic_DNA"/>
</dbReference>
<dbReference type="Proteomes" id="UP000270296">
    <property type="component" value="Unassembled WGS sequence"/>
</dbReference>
<accession>A0A183IIQ5</accession>
<evidence type="ECO:0000313" key="1">
    <source>
        <dbReference type="EMBL" id="VDP01361.1"/>
    </source>
</evidence>
<organism evidence="3">
    <name type="scientific">Soboliphyme baturini</name>
    <dbReference type="NCBI Taxonomy" id="241478"/>
    <lineage>
        <taxon>Eukaryota</taxon>
        <taxon>Metazoa</taxon>
        <taxon>Ecdysozoa</taxon>
        <taxon>Nematoda</taxon>
        <taxon>Enoplea</taxon>
        <taxon>Dorylaimia</taxon>
        <taxon>Dioctophymatida</taxon>
        <taxon>Dioctophymatoidea</taxon>
        <taxon>Soboliphymatidae</taxon>
        <taxon>Soboliphyme</taxon>
    </lineage>
</organism>
<dbReference type="WBParaSite" id="SBAD_0000365901-mRNA-1">
    <property type="protein sequence ID" value="SBAD_0000365901-mRNA-1"/>
    <property type="gene ID" value="SBAD_0000365901"/>
</dbReference>
<gene>
    <name evidence="1" type="ORF">SBAD_LOCUS3500</name>
</gene>
<proteinExistence type="predicted"/>
<keyword evidence="2" id="KW-1185">Reference proteome</keyword>
<reference evidence="1 2" key="2">
    <citation type="submission" date="2018-11" db="EMBL/GenBank/DDBJ databases">
        <authorList>
            <consortium name="Pathogen Informatics"/>
        </authorList>
    </citation>
    <scope>NUCLEOTIDE SEQUENCE [LARGE SCALE GENOMIC DNA]</scope>
</reference>
<protein>
    <submittedName>
        <fullName evidence="3">Fibronectin type-III domain-containing protein</fullName>
    </submittedName>
</protein>